<dbReference type="GO" id="GO:0005524">
    <property type="term" value="F:ATP binding"/>
    <property type="evidence" value="ECO:0007669"/>
    <property type="project" value="UniProtKB-KW"/>
</dbReference>
<evidence type="ECO:0000256" key="4">
    <source>
        <dbReference type="ARBA" id="ARBA00022454"/>
    </source>
</evidence>
<keyword evidence="6" id="KW-0723">Serine/threonine-protein kinase</keyword>
<feature type="compositionally biased region" description="Basic and acidic residues" evidence="13">
    <location>
        <begin position="1096"/>
        <end position="1113"/>
    </location>
</feature>
<feature type="compositionally biased region" description="Low complexity" evidence="13">
    <location>
        <begin position="1008"/>
        <end position="1025"/>
    </location>
</feature>
<feature type="compositionally biased region" description="Basic residues" evidence="13">
    <location>
        <begin position="759"/>
        <end position="769"/>
    </location>
</feature>
<keyword evidence="4" id="KW-0158">Chromosome</keyword>
<evidence type="ECO:0000313" key="16">
    <source>
        <dbReference type="Proteomes" id="UP000594454"/>
    </source>
</evidence>
<feature type="region of interest" description="Disordered" evidence="13">
    <location>
        <begin position="494"/>
        <end position="701"/>
    </location>
</feature>
<feature type="domain" description="Protein kinase" evidence="14">
    <location>
        <begin position="1327"/>
        <end position="1636"/>
    </location>
</feature>
<feature type="compositionally biased region" description="Basic residues" evidence="13">
    <location>
        <begin position="726"/>
        <end position="738"/>
    </location>
</feature>
<feature type="compositionally biased region" description="Polar residues" evidence="13">
    <location>
        <begin position="1027"/>
        <end position="1037"/>
    </location>
</feature>
<protein>
    <recommendedName>
        <fullName evidence="3">non-specific serine/threonine protein kinase</fullName>
        <ecNumber evidence="3">2.7.11.1</ecNumber>
    </recommendedName>
</protein>
<dbReference type="FunFam" id="1.10.510.10:FF:000401">
    <property type="entry name" value="serine/threonine-protein kinase haspin"/>
    <property type="match status" value="1"/>
</dbReference>
<feature type="compositionally biased region" description="Polar residues" evidence="13">
    <location>
        <begin position="681"/>
        <end position="701"/>
    </location>
</feature>
<feature type="compositionally biased region" description="Low complexity" evidence="13">
    <location>
        <begin position="139"/>
        <end position="149"/>
    </location>
</feature>
<dbReference type="InterPro" id="IPR000719">
    <property type="entry name" value="Prot_kinase_dom"/>
</dbReference>
<feature type="compositionally biased region" description="Polar residues" evidence="13">
    <location>
        <begin position="494"/>
        <end position="504"/>
    </location>
</feature>
<comment type="catalytic activity">
    <reaction evidence="12">
        <text>L-seryl-[protein] + ATP = O-phospho-L-seryl-[protein] + ADP + H(+)</text>
        <dbReference type="Rhea" id="RHEA:17989"/>
        <dbReference type="Rhea" id="RHEA-COMP:9863"/>
        <dbReference type="Rhea" id="RHEA-COMP:11604"/>
        <dbReference type="ChEBI" id="CHEBI:15378"/>
        <dbReference type="ChEBI" id="CHEBI:29999"/>
        <dbReference type="ChEBI" id="CHEBI:30616"/>
        <dbReference type="ChEBI" id="CHEBI:83421"/>
        <dbReference type="ChEBI" id="CHEBI:456216"/>
        <dbReference type="EC" id="2.7.11.1"/>
    </reaction>
</comment>
<feature type="compositionally biased region" description="Polar residues" evidence="13">
    <location>
        <begin position="150"/>
        <end position="168"/>
    </location>
</feature>
<feature type="compositionally biased region" description="Basic residues" evidence="13">
    <location>
        <begin position="521"/>
        <end position="536"/>
    </location>
</feature>
<comment type="catalytic activity">
    <reaction evidence="11">
        <text>L-threonyl-[protein] + ATP = O-phospho-L-threonyl-[protein] + ADP + H(+)</text>
        <dbReference type="Rhea" id="RHEA:46608"/>
        <dbReference type="Rhea" id="RHEA-COMP:11060"/>
        <dbReference type="Rhea" id="RHEA-COMP:11605"/>
        <dbReference type="ChEBI" id="CHEBI:15378"/>
        <dbReference type="ChEBI" id="CHEBI:30013"/>
        <dbReference type="ChEBI" id="CHEBI:30616"/>
        <dbReference type="ChEBI" id="CHEBI:61977"/>
        <dbReference type="ChEBI" id="CHEBI:456216"/>
        <dbReference type="EC" id="2.7.11.1"/>
    </reaction>
</comment>
<dbReference type="GO" id="GO:0035556">
    <property type="term" value="P:intracellular signal transduction"/>
    <property type="evidence" value="ECO:0007669"/>
    <property type="project" value="TreeGrafter"/>
</dbReference>
<feature type="compositionally biased region" description="Polar residues" evidence="13">
    <location>
        <begin position="575"/>
        <end position="611"/>
    </location>
</feature>
<organism evidence="15 16">
    <name type="scientific">Hermetia illucens</name>
    <name type="common">Black soldier fly</name>
    <dbReference type="NCBI Taxonomy" id="343691"/>
    <lineage>
        <taxon>Eukaryota</taxon>
        <taxon>Metazoa</taxon>
        <taxon>Ecdysozoa</taxon>
        <taxon>Arthropoda</taxon>
        <taxon>Hexapoda</taxon>
        <taxon>Insecta</taxon>
        <taxon>Pterygota</taxon>
        <taxon>Neoptera</taxon>
        <taxon>Endopterygota</taxon>
        <taxon>Diptera</taxon>
        <taxon>Brachycera</taxon>
        <taxon>Stratiomyomorpha</taxon>
        <taxon>Stratiomyidae</taxon>
        <taxon>Hermetiinae</taxon>
        <taxon>Hermetia</taxon>
    </lineage>
</organism>
<evidence type="ECO:0000256" key="8">
    <source>
        <dbReference type="ARBA" id="ARBA00022741"/>
    </source>
</evidence>
<dbReference type="GO" id="GO:0005634">
    <property type="term" value="C:nucleus"/>
    <property type="evidence" value="ECO:0007669"/>
    <property type="project" value="TreeGrafter"/>
</dbReference>
<name>A0A7R8YUW2_HERIL</name>
<sequence>MLKEAGFKSTKTYSKNAELAKRNKRNVKRTRASAQLRRNALITRLNESIFDSEDSLRDDYWMDPFDKIAQGKTPLRRQNLLLKEVCADMNKDSSIECSPLPLSPFIATAGCLQESLLSPSFSSTPACVNRQSSRHGTHSHSSSEIASESGRNSLPGLTSFGHNESGSPHSIVRRKYFKDLTVSESDRPVLHCNKSKLSSSERSSAFRRRKGSQAMPGFSQSPWASQDQLSEKENCPEESSWSSSGDKRPRRLSYPSQESVEYSIQNSVEDCMHSPATVNRSPLAFEESHERHCIRDHVEDSSRIPIFNALHHSDENLLQNHVKSSIQDSFGNYVENLVQNPLIHQSVEASNKNSVVETSQQEVCQPHNISEKPVDSSIGSVRNGRLTRSLRPKRLKGNAQGKLRGQVITKSTKEQKNSSHLLRSEEEEQSGSLSENSDLLSRIGGMAVEGDVLAENADICGHSQTTSSSSHERLALPLSDRPASRIENISDANILNSKDNSSGNIPVHEEVSGVSNEKLPKNKRPKKMRQLRPKLSRLKDTNFKGGTSASVMKEKSRKTPKKGNFESSRLRVSMEVQTEQVSEYPNSRLENVSGGNISNSKDNSSENVPSSSHEEAENKGTRKMRQLRPKIPRLKDANFKARMSASLIKRIGRNTPKKTQSKSSKLRVSLEGQNQKDSRECSNPNYEGISDATTTNSNDNSLENIACSASEKVIESSISQSPTNKQTKKTRQLRPKISRLKDINFKVGKSPSLTTGRNTPKKSHSKPTRLKASMDAQNEEESLRREKTPAVRKKYFLRSARNGAESEPESTLVTEAKSKKQGQTQETESISEICNETSEKILSTITSVDSRELSNLTIITEDRTSILADITASETLKQARTLDDSINRTDFLNAINQNATQFINKTHNNTTQLSITQIMNKTTGTVNTSNGNTSNSLMASSVSCIEGVKTLSGDALLEINELEDNSAEVSIVLAPGKWRKSLNAWKKANTSVLAKTLSIVGTDNIERSINNSNQSTTSSLSTRQQPKNHQNSPTTNTSYMLLSSRRNLGKNNTFCSNVLNKSVRNQFNRIPRCIPDKEKSDYYISELPESILERSFGPEDSSKQKDKNDQKESLNLRSTVLVEEVEISVQNPKRSENFYCMHLVQEKVLLLEPTDDGTPNLQSISLLESAVERNLHISSRSPQKSVAPSTTNSKIVVDIIDTSYQRRIFNEPEDSNECHRPIYQHQVSVPQFRQPPLPRRRRTSLIERCTEHPIPIPTSGGRQQHQRHCNITGDDVDNVDLHLTNFIHVPYERGIRSTSLNARDRVLRRCNQSEPLDFSIVYSENVLRHCRKIGEGVYGEVFMNKTVRGEAVVLKIIPIEGSIEVNGEPQKKFDEILSEIVIAMELSSLRDDRQFMTGGFVEVRKVCCVQGRYPDHLIDLWELYRDNCGTENDHPEIFPDDQLYLIFELANGGQDLEAFTFQNALQSYSAFIQTALTLAVAEQKFQFEHRDLHWGNILLAPTDDTEIIFRLNGEEIKIPSHGVKVTIIDYTLSRMVYDDCCLYNDLSTDVELFLATGDYQFDIYRFMKQHLKNKWESFEPYTNILWLHYTIDKMISGARYRCSKSKKHRSAIQDMMRLRDELLDYKSASDYVECLK</sequence>
<keyword evidence="9" id="KW-0418">Kinase</keyword>
<feature type="compositionally biased region" description="Basic residues" evidence="13">
    <location>
        <begin position="621"/>
        <end position="632"/>
    </location>
</feature>
<dbReference type="Gene3D" id="1.10.510.10">
    <property type="entry name" value="Transferase(Phosphotransferase) domain 1"/>
    <property type="match status" value="1"/>
</dbReference>
<dbReference type="EC" id="2.7.11.1" evidence="3"/>
<keyword evidence="16" id="KW-1185">Reference proteome</keyword>
<dbReference type="InterPro" id="IPR011009">
    <property type="entry name" value="Kinase-like_dom_sf"/>
</dbReference>
<keyword evidence="10" id="KW-0067">ATP-binding</keyword>
<dbReference type="Gene3D" id="3.30.200.20">
    <property type="entry name" value="Phosphorylase Kinase, domain 1"/>
    <property type="match status" value="1"/>
</dbReference>
<feature type="region of interest" description="Disordered" evidence="13">
    <location>
        <begin position="1008"/>
        <end position="1037"/>
    </location>
</feature>
<evidence type="ECO:0000256" key="11">
    <source>
        <dbReference type="ARBA" id="ARBA00047899"/>
    </source>
</evidence>
<dbReference type="GO" id="GO:0000278">
    <property type="term" value="P:mitotic cell cycle"/>
    <property type="evidence" value="ECO:0007669"/>
    <property type="project" value="TreeGrafter"/>
</dbReference>
<dbReference type="SMART" id="SM01331">
    <property type="entry name" value="DUF3635"/>
    <property type="match status" value="1"/>
</dbReference>
<feature type="compositionally biased region" description="Basic residues" evidence="13">
    <location>
        <begin position="650"/>
        <end position="660"/>
    </location>
</feature>
<dbReference type="InParanoid" id="A0A7R8YUW2"/>
<dbReference type="GO" id="GO:0072354">
    <property type="term" value="F:histone H3T3 kinase activity"/>
    <property type="evidence" value="ECO:0007669"/>
    <property type="project" value="TreeGrafter"/>
</dbReference>
<keyword evidence="5" id="KW-0963">Cytoplasm</keyword>
<feature type="region of interest" description="Disordered" evidence="13">
    <location>
        <begin position="713"/>
        <end position="787"/>
    </location>
</feature>
<evidence type="ECO:0000313" key="15">
    <source>
        <dbReference type="EMBL" id="CAD7086222.1"/>
    </source>
</evidence>
<evidence type="ECO:0000256" key="1">
    <source>
        <dbReference type="ARBA" id="ARBA00004286"/>
    </source>
</evidence>
<dbReference type="OrthoDB" id="21018at2759"/>
<evidence type="ECO:0000256" key="9">
    <source>
        <dbReference type="ARBA" id="ARBA00022777"/>
    </source>
</evidence>
<evidence type="ECO:0000256" key="5">
    <source>
        <dbReference type="ARBA" id="ARBA00022490"/>
    </source>
</evidence>
<reference evidence="15 16" key="1">
    <citation type="submission" date="2020-11" db="EMBL/GenBank/DDBJ databases">
        <authorList>
            <person name="Wallbank WR R."/>
            <person name="Pardo Diaz C."/>
            <person name="Kozak K."/>
            <person name="Martin S."/>
            <person name="Jiggins C."/>
            <person name="Moest M."/>
            <person name="Warren A I."/>
            <person name="Generalovic N T."/>
            <person name="Byers J.R.P. K."/>
            <person name="Montejo-Kovacevich G."/>
            <person name="Yen C E."/>
        </authorList>
    </citation>
    <scope>NUCLEOTIDE SEQUENCE [LARGE SCALE GENOMIC DNA]</scope>
</reference>
<feature type="region of interest" description="Disordered" evidence="13">
    <location>
        <begin position="799"/>
        <end position="831"/>
    </location>
</feature>
<keyword evidence="8" id="KW-0547">Nucleotide-binding</keyword>
<accession>A0A7R8YUW2</accession>
<dbReference type="Proteomes" id="UP000594454">
    <property type="component" value="Chromosome 3"/>
</dbReference>
<evidence type="ECO:0000256" key="6">
    <source>
        <dbReference type="ARBA" id="ARBA00022527"/>
    </source>
</evidence>
<dbReference type="InterPro" id="IPR024604">
    <property type="entry name" value="GSG2_C"/>
</dbReference>
<dbReference type="PANTHER" id="PTHR24419">
    <property type="entry name" value="INTERLEUKIN-1 RECEPTOR-ASSOCIATED KINASE"/>
    <property type="match status" value="1"/>
</dbReference>
<feature type="compositionally biased region" description="Polar residues" evidence="13">
    <location>
        <begin position="821"/>
        <end position="831"/>
    </location>
</feature>
<evidence type="ECO:0000256" key="10">
    <source>
        <dbReference type="ARBA" id="ARBA00022840"/>
    </source>
</evidence>
<feature type="region of interest" description="Disordered" evidence="13">
    <location>
        <begin position="191"/>
        <end position="259"/>
    </location>
</feature>
<dbReference type="EMBL" id="LR899011">
    <property type="protein sequence ID" value="CAD7086222.1"/>
    <property type="molecule type" value="Genomic_DNA"/>
</dbReference>
<evidence type="ECO:0000256" key="12">
    <source>
        <dbReference type="ARBA" id="ARBA00048679"/>
    </source>
</evidence>
<evidence type="ECO:0000256" key="7">
    <source>
        <dbReference type="ARBA" id="ARBA00022679"/>
    </source>
</evidence>
<dbReference type="GO" id="GO:0005694">
    <property type="term" value="C:chromosome"/>
    <property type="evidence" value="ECO:0007669"/>
    <property type="project" value="UniProtKB-SubCell"/>
</dbReference>
<gene>
    <name evidence="15" type="ORF">HERILL_LOCUS9012</name>
</gene>
<feature type="compositionally biased region" description="Polar residues" evidence="13">
    <location>
        <begin position="218"/>
        <end position="228"/>
    </location>
</feature>
<evidence type="ECO:0000256" key="13">
    <source>
        <dbReference type="SAM" id="MobiDB-lite"/>
    </source>
</evidence>
<dbReference type="PROSITE" id="PS50011">
    <property type="entry name" value="PROTEIN_KINASE_DOM"/>
    <property type="match status" value="1"/>
</dbReference>
<evidence type="ECO:0000256" key="2">
    <source>
        <dbReference type="ARBA" id="ARBA00004496"/>
    </source>
</evidence>
<proteinExistence type="predicted"/>
<dbReference type="Pfam" id="PF12330">
    <property type="entry name" value="Haspin_kinase"/>
    <property type="match status" value="1"/>
</dbReference>
<feature type="region of interest" description="Disordered" evidence="13">
    <location>
        <begin position="362"/>
        <end position="438"/>
    </location>
</feature>
<feature type="region of interest" description="Disordered" evidence="13">
    <location>
        <begin position="127"/>
        <end position="171"/>
    </location>
</feature>
<dbReference type="GO" id="GO:0005737">
    <property type="term" value="C:cytoplasm"/>
    <property type="evidence" value="ECO:0007669"/>
    <property type="project" value="UniProtKB-SubCell"/>
</dbReference>
<evidence type="ECO:0000259" key="14">
    <source>
        <dbReference type="PROSITE" id="PS50011"/>
    </source>
</evidence>
<feature type="region of interest" description="Disordered" evidence="13">
    <location>
        <begin position="1093"/>
        <end position="1113"/>
    </location>
</feature>
<dbReference type="PANTHER" id="PTHR24419:SF18">
    <property type="entry name" value="SERINE_THREONINE-PROTEIN KINASE HASPIN"/>
    <property type="match status" value="1"/>
</dbReference>
<keyword evidence="7" id="KW-0808">Transferase</keyword>
<evidence type="ECO:0000256" key="3">
    <source>
        <dbReference type="ARBA" id="ARBA00012513"/>
    </source>
</evidence>
<comment type="subcellular location">
    <subcellularLocation>
        <location evidence="1">Chromosome</location>
    </subcellularLocation>
    <subcellularLocation>
        <location evidence="2">Cytoplasm</location>
    </subcellularLocation>
</comment>
<feature type="compositionally biased region" description="Polar residues" evidence="13">
    <location>
        <begin position="716"/>
        <end position="725"/>
    </location>
</feature>
<dbReference type="SUPFAM" id="SSF56112">
    <property type="entry name" value="Protein kinase-like (PK-like)"/>
    <property type="match status" value="1"/>
</dbReference>